<proteinExistence type="predicted"/>
<name>A0AAI9ZWV2_9PEZI</name>
<keyword evidence="2" id="KW-1185">Reference proteome</keyword>
<dbReference type="RefSeq" id="XP_060447040.1">
    <property type="nucleotide sequence ID" value="XM_060582635.1"/>
</dbReference>
<dbReference type="Proteomes" id="UP001243989">
    <property type="component" value="Unassembled WGS sequence"/>
</dbReference>
<sequence>MNRRMSCSCSSQDLFGLVLLPRNASLQISFATIIARHPVYLSRSCPFKRQTYSVHRISPITHFGRLLPYGLATLHYTLDQLPLLCTSYAYLAGLFIQSSYSVSRRQCSLMFPRAFDGKTYEESSSALLMQVLTTWTSTPPAPARPHSSVDPSRGFLMHAEGSIHAHGAIPSSRGMLWLVGGRVNMY</sequence>
<evidence type="ECO:0000313" key="2">
    <source>
        <dbReference type="Proteomes" id="UP001243989"/>
    </source>
</evidence>
<protein>
    <submittedName>
        <fullName evidence="1">Uncharacterized protein</fullName>
    </submittedName>
</protein>
<dbReference type="GeneID" id="85467497"/>
<organism evidence="1 2">
    <name type="scientific">Colletotrichum phormii</name>
    <dbReference type="NCBI Taxonomy" id="359342"/>
    <lineage>
        <taxon>Eukaryota</taxon>
        <taxon>Fungi</taxon>
        <taxon>Dikarya</taxon>
        <taxon>Ascomycota</taxon>
        <taxon>Pezizomycotina</taxon>
        <taxon>Sordariomycetes</taxon>
        <taxon>Hypocreomycetidae</taxon>
        <taxon>Glomerellales</taxon>
        <taxon>Glomerellaceae</taxon>
        <taxon>Colletotrichum</taxon>
        <taxon>Colletotrichum acutatum species complex</taxon>
    </lineage>
</organism>
<dbReference type="EMBL" id="JAHMHQ010000007">
    <property type="protein sequence ID" value="KAK1638433.1"/>
    <property type="molecule type" value="Genomic_DNA"/>
</dbReference>
<reference evidence="1" key="1">
    <citation type="submission" date="2021-06" db="EMBL/GenBank/DDBJ databases">
        <title>Comparative genomics, transcriptomics and evolutionary studies reveal genomic signatures of adaptation to plant cell wall in hemibiotrophic fungi.</title>
        <authorList>
            <consortium name="DOE Joint Genome Institute"/>
            <person name="Baroncelli R."/>
            <person name="Diaz J.F."/>
            <person name="Benocci T."/>
            <person name="Peng M."/>
            <person name="Battaglia E."/>
            <person name="Haridas S."/>
            <person name="Andreopoulos W."/>
            <person name="Labutti K."/>
            <person name="Pangilinan J."/>
            <person name="Floch G.L."/>
            <person name="Makela M.R."/>
            <person name="Henrissat B."/>
            <person name="Grigoriev I.V."/>
            <person name="Crouch J.A."/>
            <person name="De Vries R.P."/>
            <person name="Sukno S.A."/>
            <person name="Thon M.R."/>
        </authorList>
    </citation>
    <scope>NUCLEOTIDE SEQUENCE</scope>
    <source>
        <strain evidence="1">CBS 102054</strain>
    </source>
</reference>
<gene>
    <name evidence="1" type="ORF">BDP81DRAFT_207897</name>
</gene>
<evidence type="ECO:0000313" key="1">
    <source>
        <dbReference type="EMBL" id="KAK1638433.1"/>
    </source>
</evidence>
<comment type="caution">
    <text evidence="1">The sequence shown here is derived from an EMBL/GenBank/DDBJ whole genome shotgun (WGS) entry which is preliminary data.</text>
</comment>
<accession>A0AAI9ZWV2</accession>
<dbReference type="AlphaFoldDB" id="A0AAI9ZWV2"/>